<dbReference type="AlphaFoldDB" id="A0A2L0EQ48"/>
<dbReference type="Proteomes" id="UP000238348">
    <property type="component" value="Chromosome"/>
</dbReference>
<dbReference type="RefSeq" id="WP_104979685.1">
    <property type="nucleotide sequence ID" value="NZ_CP012673.1"/>
</dbReference>
<reference evidence="1 2" key="1">
    <citation type="submission" date="2015-09" db="EMBL/GenBank/DDBJ databases">
        <title>Sorangium comparison.</title>
        <authorList>
            <person name="Zaburannyi N."/>
            <person name="Bunk B."/>
            <person name="Overmann J."/>
            <person name="Mueller R."/>
        </authorList>
    </citation>
    <scope>NUCLEOTIDE SEQUENCE [LARGE SCALE GENOMIC DNA]</scope>
    <source>
        <strain evidence="1 2">So ce26</strain>
    </source>
</reference>
<dbReference type="OrthoDB" id="5505570at2"/>
<proteinExistence type="predicted"/>
<evidence type="ECO:0000313" key="2">
    <source>
        <dbReference type="Proteomes" id="UP000238348"/>
    </source>
</evidence>
<organism evidence="1 2">
    <name type="scientific">Sorangium cellulosum</name>
    <name type="common">Polyangium cellulosum</name>
    <dbReference type="NCBI Taxonomy" id="56"/>
    <lineage>
        <taxon>Bacteria</taxon>
        <taxon>Pseudomonadati</taxon>
        <taxon>Myxococcota</taxon>
        <taxon>Polyangia</taxon>
        <taxon>Polyangiales</taxon>
        <taxon>Polyangiaceae</taxon>
        <taxon>Sorangium</taxon>
    </lineage>
</organism>
<name>A0A2L0EQ48_SORCE</name>
<sequence>MRSTGALSGAGGAVKPAGARRGPGWRRALLGTLALGALAAPAIASGCVAGFDPPSRVDALRVFAVVADKPYAHPGDEVTFRIHYQDGFGDEGDAARPVSVYWFGGCENPIGDDYYGCYEDFAALAEEFDGWEEGDPLPELNGVSPGFGDTYTIRIGEEILSSREPPASGPHYGSAFVFFVACTGTPGPVEDQGTGRAGTFPIGCFDSNGRRLSADSFVPGYTQVYAFADGRENKNPTIVDLALDGDSMPEDFGAIREVRRCPLSVEERREVGCSAPDPFTDCTAHRLEVFVDPEDVAEIDPDAKRQSLKESVWVNYYADQGDLDGGIKLVSDASTGYIEDHAVTWVPPAEPGIATITAVLRDVRGGSHVVQRLVRVTE</sequence>
<protein>
    <submittedName>
        <fullName evidence="1">Uncharacterized protein</fullName>
    </submittedName>
</protein>
<gene>
    <name evidence="1" type="ORF">SOCE26_028430</name>
</gene>
<accession>A0A2L0EQ48</accession>
<dbReference type="EMBL" id="CP012673">
    <property type="protein sequence ID" value="AUX41431.1"/>
    <property type="molecule type" value="Genomic_DNA"/>
</dbReference>
<evidence type="ECO:0000313" key="1">
    <source>
        <dbReference type="EMBL" id="AUX41431.1"/>
    </source>
</evidence>